<dbReference type="InterPro" id="IPR009078">
    <property type="entry name" value="Ferritin-like_SF"/>
</dbReference>
<dbReference type="CDD" id="cd07909">
    <property type="entry name" value="YciF"/>
    <property type="match status" value="1"/>
</dbReference>
<evidence type="ECO:0000313" key="1">
    <source>
        <dbReference type="EMBL" id="MCU7695450.1"/>
    </source>
</evidence>
<dbReference type="PANTHER" id="PTHR30565:SF9">
    <property type="entry name" value="PROTEIN YCIF"/>
    <property type="match status" value="1"/>
</dbReference>
<dbReference type="Gene3D" id="1.20.1260.10">
    <property type="match status" value="1"/>
</dbReference>
<accession>A0AAE3IQB7</accession>
<organism evidence="1 2">
    <name type="scientific">Haoranjiania flava</name>
    <dbReference type="NCBI Taxonomy" id="1856322"/>
    <lineage>
        <taxon>Bacteria</taxon>
        <taxon>Pseudomonadati</taxon>
        <taxon>Bacteroidota</taxon>
        <taxon>Chitinophagia</taxon>
        <taxon>Chitinophagales</taxon>
        <taxon>Chitinophagaceae</taxon>
        <taxon>Haoranjiania</taxon>
    </lineage>
</organism>
<dbReference type="InterPro" id="IPR010287">
    <property type="entry name" value="DUF892_YciF-like"/>
</dbReference>
<sequence length="184" mass="20616">MAKQTTKTKATTKAGNSSVMENSEFHKFFIDELKDIYWAENNLLKALVKMRKASTSKQLAASFEKHHGETQVQLDRLKQIFELLGKKPVGKKCEAMAGIIEEGKGVIEDTEGDTMTRDAGLILAAQKAEHYEIATYGTLRVFAQHMGHTEVYDLLTQTLDEEKNCDVTLTELAESFINEQAAEE</sequence>
<dbReference type="Pfam" id="PF05974">
    <property type="entry name" value="DUF892"/>
    <property type="match status" value="1"/>
</dbReference>
<dbReference type="RefSeq" id="WP_263038937.1">
    <property type="nucleotide sequence ID" value="NZ_JAOTPL010000029.1"/>
</dbReference>
<comment type="caution">
    <text evidence="1">The sequence shown here is derived from an EMBL/GenBank/DDBJ whole genome shotgun (WGS) entry which is preliminary data.</text>
</comment>
<keyword evidence="2" id="KW-1185">Reference proteome</keyword>
<dbReference type="PANTHER" id="PTHR30565">
    <property type="entry name" value="PROTEIN YCIF"/>
    <property type="match status" value="1"/>
</dbReference>
<name>A0AAE3IQB7_9BACT</name>
<proteinExistence type="predicted"/>
<dbReference type="AlphaFoldDB" id="A0AAE3IQB7"/>
<dbReference type="InterPro" id="IPR012347">
    <property type="entry name" value="Ferritin-like"/>
</dbReference>
<gene>
    <name evidence="1" type="ORF">OD355_13070</name>
</gene>
<reference evidence="1" key="1">
    <citation type="submission" date="2022-10" db="EMBL/GenBank/DDBJ databases">
        <authorList>
            <person name="Kim H.S."/>
            <person name="Kim J.-S."/>
            <person name="Suh M.K."/>
            <person name="Eom M.K."/>
            <person name="Lee J.-S."/>
        </authorList>
    </citation>
    <scope>NUCLEOTIDE SEQUENCE</scope>
    <source>
        <strain evidence="1">LIP-5</strain>
    </source>
</reference>
<protein>
    <submittedName>
        <fullName evidence="1">Ferritin-like domain-containing protein</fullName>
    </submittedName>
</protein>
<evidence type="ECO:0000313" key="2">
    <source>
        <dbReference type="Proteomes" id="UP001209317"/>
    </source>
</evidence>
<dbReference type="InterPro" id="IPR047114">
    <property type="entry name" value="YciF"/>
</dbReference>
<dbReference type="Proteomes" id="UP001209317">
    <property type="component" value="Unassembled WGS sequence"/>
</dbReference>
<dbReference type="EMBL" id="JAOTPL010000029">
    <property type="protein sequence ID" value="MCU7695450.1"/>
    <property type="molecule type" value="Genomic_DNA"/>
</dbReference>
<dbReference type="SUPFAM" id="SSF47240">
    <property type="entry name" value="Ferritin-like"/>
    <property type="match status" value="1"/>
</dbReference>